<gene>
    <name evidence="3" type="ORF">D3H35_19450</name>
</gene>
<sequence length="105" mass="11293">MILIVRMGLNDLGTKRYWIFGLILVCSLAVDLIIDVLQGIGPYYMQLNMILPFKMMGAIETSIVVSVLIAFVRKPLGKLLAAILTAGTNSSGGGTNPVPPQDSDK</sequence>
<name>A0A398CKW5_9BACL</name>
<reference evidence="3 4" key="1">
    <citation type="submission" date="2018-09" db="EMBL/GenBank/DDBJ databases">
        <title>Cohnella cavernae sp. nov., isolated from a karst cave.</title>
        <authorList>
            <person name="Zhu H."/>
        </authorList>
    </citation>
    <scope>NUCLEOTIDE SEQUENCE [LARGE SCALE GENOMIC DNA]</scope>
    <source>
        <strain evidence="3 4">K2E09-144</strain>
    </source>
</reference>
<keyword evidence="2" id="KW-0472">Membrane</keyword>
<dbReference type="EMBL" id="QXJM01000039">
    <property type="protein sequence ID" value="RIE02812.1"/>
    <property type="molecule type" value="Genomic_DNA"/>
</dbReference>
<dbReference type="OrthoDB" id="9995647at2"/>
<dbReference type="AlphaFoldDB" id="A0A398CKW5"/>
<dbReference type="Proteomes" id="UP000266340">
    <property type="component" value="Unassembled WGS sequence"/>
</dbReference>
<evidence type="ECO:0000313" key="4">
    <source>
        <dbReference type="Proteomes" id="UP000266340"/>
    </source>
</evidence>
<keyword evidence="2" id="KW-1133">Transmembrane helix</keyword>
<evidence type="ECO:0000256" key="1">
    <source>
        <dbReference type="SAM" id="MobiDB-lite"/>
    </source>
</evidence>
<dbReference type="Pfam" id="PF26310">
    <property type="entry name" value="YczF"/>
    <property type="match status" value="1"/>
</dbReference>
<proteinExistence type="predicted"/>
<accession>A0A398CKW5</accession>
<protein>
    <submittedName>
        <fullName evidence="3">Uncharacterized protein</fullName>
    </submittedName>
</protein>
<evidence type="ECO:0000256" key="2">
    <source>
        <dbReference type="SAM" id="Phobius"/>
    </source>
</evidence>
<keyword evidence="4" id="KW-1185">Reference proteome</keyword>
<feature type="transmembrane region" description="Helical" evidence="2">
    <location>
        <begin position="49"/>
        <end position="72"/>
    </location>
</feature>
<feature type="transmembrane region" description="Helical" evidence="2">
    <location>
        <begin position="17"/>
        <end position="37"/>
    </location>
</feature>
<comment type="caution">
    <text evidence="3">The sequence shown here is derived from an EMBL/GenBank/DDBJ whole genome shotgun (WGS) entry which is preliminary data.</text>
</comment>
<keyword evidence="2" id="KW-0812">Transmembrane</keyword>
<evidence type="ECO:0000313" key="3">
    <source>
        <dbReference type="EMBL" id="RIE02812.1"/>
    </source>
</evidence>
<dbReference type="RefSeq" id="WP_119150845.1">
    <property type="nucleotide sequence ID" value="NZ_JBHSOV010000035.1"/>
</dbReference>
<dbReference type="InterPro" id="IPR058725">
    <property type="entry name" value="YczF"/>
</dbReference>
<feature type="region of interest" description="Disordered" evidence="1">
    <location>
        <begin position="86"/>
        <end position="105"/>
    </location>
</feature>
<organism evidence="3 4">
    <name type="scientific">Cohnella faecalis</name>
    <dbReference type="NCBI Taxonomy" id="2315694"/>
    <lineage>
        <taxon>Bacteria</taxon>
        <taxon>Bacillati</taxon>
        <taxon>Bacillota</taxon>
        <taxon>Bacilli</taxon>
        <taxon>Bacillales</taxon>
        <taxon>Paenibacillaceae</taxon>
        <taxon>Cohnella</taxon>
    </lineage>
</organism>